<sequence>MWVFWDSLYHVATPSLATTAHAAAIYKTQKFSDHAPLSVDYDFSL</sequence>
<evidence type="ECO:0000313" key="1">
    <source>
        <dbReference type="EMBL" id="MBQ0934067.1"/>
    </source>
</evidence>
<gene>
    <name evidence="1" type="ORF">KAK11_01920</name>
</gene>
<evidence type="ECO:0000313" key="2">
    <source>
        <dbReference type="Proteomes" id="UP000672097"/>
    </source>
</evidence>
<accession>A0ABS5DSI4</accession>
<comment type="caution">
    <text evidence="1">The sequence shown here is derived from an EMBL/GenBank/DDBJ whole genome shotgun (WGS) entry which is preliminary data.</text>
</comment>
<proteinExistence type="predicted"/>
<dbReference type="EMBL" id="JAGQDG010000001">
    <property type="protein sequence ID" value="MBQ0934067.1"/>
    <property type="molecule type" value="Genomic_DNA"/>
</dbReference>
<reference evidence="1 2" key="1">
    <citation type="submission" date="2021-04" db="EMBL/GenBank/DDBJ databases">
        <title>The genome sequence of type strain Ideonella paludis KCTC 32238.</title>
        <authorList>
            <person name="Liu Y."/>
        </authorList>
    </citation>
    <scope>NUCLEOTIDE SEQUENCE [LARGE SCALE GENOMIC DNA]</scope>
    <source>
        <strain evidence="1 2">KCTC 32238</strain>
    </source>
</reference>
<keyword evidence="2" id="KW-1185">Reference proteome</keyword>
<organism evidence="1 2">
    <name type="scientific">Ideonella paludis</name>
    <dbReference type="NCBI Taxonomy" id="1233411"/>
    <lineage>
        <taxon>Bacteria</taxon>
        <taxon>Pseudomonadati</taxon>
        <taxon>Pseudomonadota</taxon>
        <taxon>Betaproteobacteria</taxon>
        <taxon>Burkholderiales</taxon>
        <taxon>Sphaerotilaceae</taxon>
        <taxon>Ideonella</taxon>
    </lineage>
</organism>
<dbReference type="Proteomes" id="UP000672097">
    <property type="component" value="Unassembled WGS sequence"/>
</dbReference>
<protein>
    <submittedName>
        <fullName evidence="1">Uncharacterized protein</fullName>
    </submittedName>
</protein>
<name>A0ABS5DSI4_9BURK</name>